<feature type="compositionally biased region" description="Basic and acidic residues" evidence="1">
    <location>
        <begin position="593"/>
        <end position="615"/>
    </location>
</feature>
<gene>
    <name evidence="3" type="ORF">TGAM01_v205044</name>
</gene>
<evidence type="ECO:0000313" key="3">
    <source>
        <dbReference type="EMBL" id="PON26100.1"/>
    </source>
</evidence>
<dbReference type="SUPFAM" id="SSF81296">
    <property type="entry name" value="E set domains"/>
    <property type="match status" value="1"/>
</dbReference>
<sequence length="841" mass="88270">MGSYTFKWEHPAEEVFVTGTFDNWTKSEQLAKVGDVFQKNVFLKDASQKIYYKIYQSPFSPSHAASATVVELVCQLQCAVHPISRSDPLGASASLVRNAAVDARPIKPPVAVYAHDPTRCHSSCGANHWRRISQAELSWIGLRPLMAALRWEACRWAGAGSGSRRGLFAGSAAVCATCRIPHGAVAIVRYGGCDAAQRNGSRGWTVGADNSAGHPTHQSFLLLPPTPSARRPRPQPGVAVRFRGLALRHSRNDSGDLPKVVGWPDWRAAKYVVDGDWTVNESSPKEADLEGNVNNFITPEDILTSDPAAAFISTVTPQSTTAKMASEQPIDQPEGTATPSDVPGGFPITPSTELDKPISVNPLPAAAGAVNPIKLAPGEEVPAVGIESTNEHVKLDKESYEKSDALPGLEATDLPPVTSNLIPESSLPVVAAQDVHISTINPGATTVGLAAEVPLEAAKVPEVVKESQEKAGVVPEAAADPKEVVEKAQVEEELKEKVTEAPSTSEGTAGVGTEKSEADNTDTLAAVAAAAASTGAAVVAAVVAATDNAVEAATPVVNDTVAAAADAANKNLPDSVKENLPAPIQETLASHEAAAKEETREEVSPEVPAEVKESITEAGKSPEAAANTAAVEEKKEVEAELLKEVKAVPAVDESKAEETKAEETKAEEAKAVEAAPVVAPLTAPITSATITDVQAIDSPVTEVSNVQVTKTEIPIEEAQKDIHVVEEPTAVVAKTEEPKTEEPKVVEPQAEVAKTEAPTTTVPVIDTTVASEAPKTDAAVDTPVTETDKTEVPPTEAGTEAGTEAPTKANGSSGSHDDKTSEKKKNRFSAFFSRFRHKVSN</sequence>
<comment type="caution">
    <text evidence="3">The sequence shown here is derived from an EMBL/GenBank/DDBJ whole genome shotgun (WGS) entry which is preliminary data.</text>
</comment>
<dbReference type="Gene3D" id="2.60.40.10">
    <property type="entry name" value="Immunoglobulins"/>
    <property type="match status" value="1"/>
</dbReference>
<dbReference type="RefSeq" id="XP_018663196.1">
    <property type="nucleotide sequence ID" value="XM_018803499.1"/>
</dbReference>
<dbReference type="InterPro" id="IPR032640">
    <property type="entry name" value="AMPK1_CBM"/>
</dbReference>
<dbReference type="EMBL" id="JPDN02000015">
    <property type="protein sequence ID" value="PON26100.1"/>
    <property type="molecule type" value="Genomic_DNA"/>
</dbReference>
<dbReference type="STRING" id="398673.A0A2P4ZP71"/>
<feature type="compositionally biased region" description="Low complexity" evidence="1">
    <location>
        <begin position="758"/>
        <end position="769"/>
    </location>
</feature>
<dbReference type="InterPro" id="IPR013783">
    <property type="entry name" value="Ig-like_fold"/>
</dbReference>
<reference evidence="3 4" key="1">
    <citation type="journal article" date="2016" name="Genome Announc.">
        <title>Draft Whole-Genome Sequence of Trichoderma gamsii T6085, a Promising Biocontrol Agent of Fusarium Head Blight on Wheat.</title>
        <authorList>
            <person name="Baroncelli R."/>
            <person name="Zapparata A."/>
            <person name="Piaggeschi G."/>
            <person name="Sarrocco S."/>
            <person name="Vannacci G."/>
        </authorList>
    </citation>
    <scope>NUCLEOTIDE SEQUENCE [LARGE SCALE GENOMIC DNA]</scope>
    <source>
        <strain evidence="3 4">T6085</strain>
    </source>
</reference>
<protein>
    <recommendedName>
        <fullName evidence="2">AMP-activated protein kinase glycogen-binding domain-containing protein</fullName>
    </recommendedName>
</protein>
<dbReference type="Pfam" id="PF16561">
    <property type="entry name" value="AMPK1_CBM"/>
    <property type="match status" value="1"/>
</dbReference>
<name>A0A2P4ZP71_9HYPO</name>
<organism evidence="3 4">
    <name type="scientific">Trichoderma gamsii</name>
    <dbReference type="NCBI Taxonomy" id="398673"/>
    <lineage>
        <taxon>Eukaryota</taxon>
        <taxon>Fungi</taxon>
        <taxon>Dikarya</taxon>
        <taxon>Ascomycota</taxon>
        <taxon>Pezizomycotina</taxon>
        <taxon>Sordariomycetes</taxon>
        <taxon>Hypocreomycetidae</taxon>
        <taxon>Hypocreales</taxon>
        <taxon>Hypocreaceae</taxon>
        <taxon>Trichoderma</taxon>
    </lineage>
</organism>
<accession>A0A2P4ZP71</accession>
<keyword evidence="4" id="KW-1185">Reference proteome</keyword>
<dbReference type="AlphaFoldDB" id="A0A2P4ZP71"/>
<dbReference type="InterPro" id="IPR014756">
    <property type="entry name" value="Ig_E-set"/>
</dbReference>
<feature type="domain" description="AMP-activated protein kinase glycogen-binding" evidence="2">
    <location>
        <begin position="4"/>
        <end position="49"/>
    </location>
</feature>
<feature type="region of interest" description="Disordered" evidence="1">
    <location>
        <begin position="493"/>
        <end position="517"/>
    </location>
</feature>
<feature type="region of interest" description="Disordered" evidence="1">
    <location>
        <begin position="319"/>
        <end position="345"/>
    </location>
</feature>
<dbReference type="Proteomes" id="UP000054821">
    <property type="component" value="Unassembled WGS sequence"/>
</dbReference>
<evidence type="ECO:0000256" key="1">
    <source>
        <dbReference type="SAM" id="MobiDB-lite"/>
    </source>
</evidence>
<evidence type="ECO:0000313" key="4">
    <source>
        <dbReference type="Proteomes" id="UP000054821"/>
    </source>
</evidence>
<feature type="region of interest" description="Disordered" evidence="1">
    <location>
        <begin position="593"/>
        <end position="628"/>
    </location>
</feature>
<proteinExistence type="predicted"/>
<evidence type="ECO:0000259" key="2">
    <source>
        <dbReference type="Pfam" id="PF16561"/>
    </source>
</evidence>
<dbReference type="CDD" id="cd02859">
    <property type="entry name" value="E_set_AMPKbeta_like_N"/>
    <property type="match status" value="2"/>
</dbReference>
<dbReference type="GeneID" id="29983582"/>
<feature type="region of interest" description="Disordered" evidence="1">
    <location>
        <begin position="732"/>
        <end position="841"/>
    </location>
</feature>
<feature type="compositionally biased region" description="Basic and acidic residues" evidence="1">
    <location>
        <begin position="734"/>
        <end position="745"/>
    </location>
</feature>